<evidence type="ECO:0000313" key="6">
    <source>
        <dbReference type="EMBL" id="EER38078.1"/>
    </source>
</evidence>
<evidence type="ECO:0000256" key="4">
    <source>
        <dbReference type="ARBA" id="ARBA00023002"/>
    </source>
</evidence>
<dbReference type="AlphaFoldDB" id="C6HNN2"/>
<keyword evidence="3" id="KW-0274">FAD</keyword>
<dbReference type="GO" id="GO:0003954">
    <property type="term" value="F:NADH dehydrogenase activity"/>
    <property type="evidence" value="ECO:0007669"/>
    <property type="project" value="InterPro"/>
</dbReference>
<keyword evidence="2" id="KW-0285">Flavoprotein</keyword>
<evidence type="ECO:0000256" key="5">
    <source>
        <dbReference type="ARBA" id="ARBA00023027"/>
    </source>
</evidence>
<sequence>MGWLSPEFCHMRVISDVQLRRLAMSSGVLRVSNRVFRTMYAETQAGVRNYTTDPAPRENEERVVILGSGWGGWTVSRKLSPSKFNRTIISPRSYFVFTPLLTDAAVGSLNFSEIVEPVRDRKSNINFIQAAAQSVDFHRKW</sequence>
<dbReference type="InterPro" id="IPR036188">
    <property type="entry name" value="FAD/NAD-bd_sf"/>
</dbReference>
<evidence type="ECO:0000313" key="7">
    <source>
        <dbReference type="Proteomes" id="UP000002624"/>
    </source>
</evidence>
<dbReference type="GO" id="GO:0005739">
    <property type="term" value="C:mitochondrion"/>
    <property type="evidence" value="ECO:0007669"/>
    <property type="project" value="TreeGrafter"/>
</dbReference>
<protein>
    <submittedName>
        <fullName evidence="6">Pyridine nucleotide-disulphide oxidoreductase</fullName>
    </submittedName>
</protein>
<keyword evidence="5" id="KW-0520">NAD</keyword>
<dbReference type="InterPro" id="IPR045024">
    <property type="entry name" value="NDH-2"/>
</dbReference>
<evidence type="ECO:0000256" key="1">
    <source>
        <dbReference type="ARBA" id="ARBA00005272"/>
    </source>
</evidence>
<gene>
    <name evidence="6" type="ORF">HCDG_07813</name>
</gene>
<dbReference type="eggNOG" id="KOG2495">
    <property type="taxonomic scope" value="Eukaryota"/>
</dbReference>
<comment type="similarity">
    <text evidence="1">Belongs to the NADH dehydrogenase family.</text>
</comment>
<evidence type="ECO:0000256" key="2">
    <source>
        <dbReference type="ARBA" id="ARBA00022630"/>
    </source>
</evidence>
<dbReference type="STRING" id="544712.C6HNN2"/>
<accession>C6HNN2</accession>
<dbReference type="VEuPathDB" id="FungiDB:HCDG_07813"/>
<dbReference type="EMBL" id="GG692432">
    <property type="protein sequence ID" value="EER38078.1"/>
    <property type="molecule type" value="Genomic_DNA"/>
</dbReference>
<dbReference type="OrthoDB" id="3244603at2759"/>
<dbReference type="Proteomes" id="UP000002624">
    <property type="component" value="Unassembled WGS sequence"/>
</dbReference>
<organism evidence="6 7">
    <name type="scientific">Ajellomyces capsulatus (strain H143)</name>
    <name type="common">Darling's disease fungus</name>
    <name type="synonym">Histoplasma capsulatum</name>
    <dbReference type="NCBI Taxonomy" id="544712"/>
    <lineage>
        <taxon>Eukaryota</taxon>
        <taxon>Fungi</taxon>
        <taxon>Dikarya</taxon>
        <taxon>Ascomycota</taxon>
        <taxon>Pezizomycotina</taxon>
        <taxon>Eurotiomycetes</taxon>
        <taxon>Eurotiomycetidae</taxon>
        <taxon>Onygenales</taxon>
        <taxon>Ajellomycetaceae</taxon>
        <taxon>Histoplasma</taxon>
    </lineage>
</organism>
<proteinExistence type="inferred from homology"/>
<dbReference type="PANTHER" id="PTHR43706">
    <property type="entry name" value="NADH DEHYDROGENASE"/>
    <property type="match status" value="1"/>
</dbReference>
<dbReference type="PANTHER" id="PTHR43706:SF17">
    <property type="entry name" value="NADH DEHYDROGENASE (EUROFUNG)"/>
    <property type="match status" value="1"/>
</dbReference>
<keyword evidence="4" id="KW-0560">Oxidoreductase</keyword>
<evidence type="ECO:0000256" key="3">
    <source>
        <dbReference type="ARBA" id="ARBA00022827"/>
    </source>
</evidence>
<name>C6HNN2_AJECH</name>
<dbReference type="HOGENOM" id="CLU_1824777_0_0_1"/>
<reference evidence="7" key="1">
    <citation type="submission" date="2009-05" db="EMBL/GenBank/DDBJ databases">
        <title>The genome sequence of Ajellomyces capsulatus strain H143.</title>
        <authorList>
            <person name="Champion M."/>
            <person name="Cuomo C.A."/>
            <person name="Ma L.-J."/>
            <person name="Henn M.R."/>
            <person name="Sil A."/>
            <person name="Goldman B."/>
            <person name="Young S.K."/>
            <person name="Kodira C.D."/>
            <person name="Zeng Q."/>
            <person name="Koehrsen M."/>
            <person name="Alvarado L."/>
            <person name="Berlin A.M."/>
            <person name="Borenstein D."/>
            <person name="Chen Z."/>
            <person name="Engels R."/>
            <person name="Freedman E."/>
            <person name="Gellesch M."/>
            <person name="Goldberg J."/>
            <person name="Griggs A."/>
            <person name="Gujja S."/>
            <person name="Heiman D.I."/>
            <person name="Hepburn T.A."/>
            <person name="Howarth C."/>
            <person name="Jen D."/>
            <person name="Larson L."/>
            <person name="Lewis B."/>
            <person name="Mehta T."/>
            <person name="Park D."/>
            <person name="Pearson M."/>
            <person name="Roberts A."/>
            <person name="Saif S."/>
            <person name="Shea T.D."/>
            <person name="Shenoy N."/>
            <person name="Sisk P."/>
            <person name="Stolte C."/>
            <person name="Sykes S."/>
            <person name="Walk T."/>
            <person name="White J."/>
            <person name="Yandava C."/>
            <person name="Klein B."/>
            <person name="McEwen J.G."/>
            <person name="Puccia R."/>
            <person name="Goldman G.H."/>
            <person name="Felipe M.S."/>
            <person name="Nino-Vega G."/>
            <person name="San-Blas G."/>
            <person name="Taylor J.W."/>
            <person name="Mendoza L."/>
            <person name="Galagan J.E."/>
            <person name="Nusbaum C."/>
            <person name="Birren B.W."/>
        </authorList>
    </citation>
    <scope>NUCLEOTIDE SEQUENCE [LARGE SCALE GENOMIC DNA]</scope>
    <source>
        <strain evidence="7">H143</strain>
    </source>
</reference>
<dbReference type="Gene3D" id="3.50.50.100">
    <property type="match status" value="1"/>
</dbReference>
<dbReference type="SUPFAM" id="SSF51905">
    <property type="entry name" value="FAD/NAD(P)-binding domain"/>
    <property type="match status" value="1"/>
</dbReference>